<evidence type="ECO:0000313" key="11">
    <source>
        <dbReference type="Proteomes" id="UP001295444"/>
    </source>
</evidence>
<dbReference type="InterPro" id="IPR036168">
    <property type="entry name" value="AP2_Mu_C_sf"/>
</dbReference>
<dbReference type="AlphaFoldDB" id="A0AAD1RM10"/>
<dbReference type="PROSITE" id="PS51072">
    <property type="entry name" value="MHD"/>
    <property type="match status" value="1"/>
</dbReference>
<proteinExistence type="inferred from homology"/>
<accession>A0AAD1RM10</accession>
<evidence type="ECO:0000256" key="1">
    <source>
        <dbReference type="ARBA" id="ARBA00004145"/>
    </source>
</evidence>
<dbReference type="PANTHER" id="PTHR10529">
    <property type="entry name" value="AP COMPLEX SUBUNIT MU"/>
    <property type="match status" value="1"/>
</dbReference>
<dbReference type="EMBL" id="OW240914">
    <property type="protein sequence ID" value="CAH2273083.1"/>
    <property type="molecule type" value="Genomic_DNA"/>
</dbReference>
<evidence type="ECO:0000313" key="10">
    <source>
        <dbReference type="EMBL" id="CAH2273083.1"/>
    </source>
</evidence>
<dbReference type="GO" id="GO:0030665">
    <property type="term" value="C:clathrin-coated vesicle membrane"/>
    <property type="evidence" value="ECO:0007669"/>
    <property type="project" value="UniProtKB-SubCell"/>
</dbReference>
<gene>
    <name evidence="10" type="ORF">PECUL_23A054774</name>
</gene>
<dbReference type="Proteomes" id="UP001295444">
    <property type="component" value="Chromosome 03"/>
</dbReference>
<dbReference type="Gene3D" id="2.60.40.1170">
    <property type="entry name" value="Mu homology domain, subdomain B"/>
    <property type="match status" value="1"/>
</dbReference>
<organism evidence="10 11">
    <name type="scientific">Pelobates cultripes</name>
    <name type="common">Western spadefoot toad</name>
    <dbReference type="NCBI Taxonomy" id="61616"/>
    <lineage>
        <taxon>Eukaryota</taxon>
        <taxon>Metazoa</taxon>
        <taxon>Chordata</taxon>
        <taxon>Craniata</taxon>
        <taxon>Vertebrata</taxon>
        <taxon>Euteleostomi</taxon>
        <taxon>Amphibia</taxon>
        <taxon>Batrachia</taxon>
        <taxon>Anura</taxon>
        <taxon>Pelobatoidea</taxon>
        <taxon>Pelobatidae</taxon>
        <taxon>Pelobates</taxon>
    </lineage>
</organism>
<keyword evidence="6" id="KW-0968">Cytoplasmic vesicle</keyword>
<dbReference type="InterPro" id="IPR028565">
    <property type="entry name" value="MHD"/>
</dbReference>
<keyword evidence="5" id="KW-0472">Membrane</keyword>
<dbReference type="InterPro" id="IPR022775">
    <property type="entry name" value="AP_mu_sigma_su"/>
</dbReference>
<evidence type="ECO:0000256" key="8">
    <source>
        <dbReference type="PIRNR" id="PIRNR005992"/>
    </source>
</evidence>
<dbReference type="PIRSF" id="PIRSF005992">
    <property type="entry name" value="Clathrin_mu"/>
    <property type="match status" value="1"/>
</dbReference>
<comment type="subcellular location">
    <subcellularLocation>
        <location evidence="1">Cytoplasmic vesicle</location>
        <location evidence="1">Clathrin-coated vesicle membrane</location>
        <topology evidence="1">Peripheral membrane protein</topology>
        <orientation evidence="1">Cytoplasmic side</orientation>
    </subcellularLocation>
</comment>
<keyword evidence="3 8" id="KW-0813">Transport</keyword>
<evidence type="ECO:0000256" key="5">
    <source>
        <dbReference type="ARBA" id="ARBA00023136"/>
    </source>
</evidence>
<feature type="domain" description="MHD" evidence="9">
    <location>
        <begin position="172"/>
        <end position="414"/>
    </location>
</feature>
<dbReference type="InterPro" id="IPR011012">
    <property type="entry name" value="Longin-like_dom_sf"/>
</dbReference>
<evidence type="ECO:0000256" key="3">
    <source>
        <dbReference type="ARBA" id="ARBA00022448"/>
    </source>
</evidence>
<evidence type="ECO:0000256" key="7">
    <source>
        <dbReference type="ARBA" id="ARBA00057121"/>
    </source>
</evidence>
<comment type="similarity">
    <text evidence="2 8">Belongs to the adaptor complexes medium subunit family.</text>
</comment>
<dbReference type="Gene3D" id="3.30.450.60">
    <property type="match status" value="1"/>
</dbReference>
<protein>
    <submittedName>
        <fullName evidence="10">AP-1 complex subunit mu-2</fullName>
    </submittedName>
</protein>
<dbReference type="SUPFAM" id="SSF64356">
    <property type="entry name" value="SNARE-like"/>
    <property type="match status" value="1"/>
</dbReference>
<dbReference type="GO" id="GO:0016192">
    <property type="term" value="P:vesicle-mediated transport"/>
    <property type="evidence" value="ECO:0007669"/>
    <property type="project" value="InterPro"/>
</dbReference>
<evidence type="ECO:0000256" key="4">
    <source>
        <dbReference type="ARBA" id="ARBA00022927"/>
    </source>
</evidence>
<evidence type="ECO:0000256" key="6">
    <source>
        <dbReference type="ARBA" id="ARBA00023329"/>
    </source>
</evidence>
<evidence type="ECO:0000259" key="9">
    <source>
        <dbReference type="PROSITE" id="PS51072"/>
    </source>
</evidence>
<dbReference type="Pfam" id="PF01217">
    <property type="entry name" value="Clat_adaptor_s"/>
    <property type="match status" value="1"/>
</dbReference>
<dbReference type="CDD" id="cd14835">
    <property type="entry name" value="AP1_Mu_N"/>
    <property type="match status" value="1"/>
</dbReference>
<reference evidence="10" key="1">
    <citation type="submission" date="2022-03" db="EMBL/GenBank/DDBJ databases">
        <authorList>
            <person name="Alioto T."/>
            <person name="Alioto T."/>
            <person name="Gomez Garrido J."/>
        </authorList>
    </citation>
    <scope>NUCLEOTIDE SEQUENCE</scope>
</reference>
<dbReference type="SUPFAM" id="SSF49447">
    <property type="entry name" value="Second domain of Mu2 adaptin subunit (ap50) of ap2 adaptor"/>
    <property type="match status" value="1"/>
</dbReference>
<comment type="function">
    <text evidence="7">Subunit of clathrin-associated adaptor protein complex 1 that plays a role in protein sorting in the trans-Golgi network (TGN) and endosomes. The AP complexes mediate the recruitment of clathrin to membranes and the recognition of sorting signals within the cytosolic tails of transmembrane cargo molecules.</text>
</comment>
<keyword evidence="11" id="KW-1185">Reference proteome</keyword>
<dbReference type="InterPro" id="IPR050431">
    <property type="entry name" value="Adaptor_comp_med_subunit"/>
</dbReference>
<evidence type="ECO:0000256" key="2">
    <source>
        <dbReference type="ARBA" id="ARBA00005324"/>
    </source>
</evidence>
<sequence length="416" mass="47621">MSASAVFVLDLKGKPLICRNYKGDINMAEIDHFMPLLVQREEEGNLSPLLTHGKVHFLWIKHSNLYLVALTNKNANASLVYSFLYKVVEVFTEYFKELEEESIRDNFVIVYELLDEVMDFGFPQTTESKILQEAHRPDGRKAGVTGRRKLSSAVRSAMLQASQSSKYRQTAKFAITAFIISDHGGVVRFDLTLIYEHISTQKIRMFNTAQYEVHRRPQNMCLFLLTSENQSRSSNFQKFGTVASAALRSLVEKHSESCVGRYGGWLSQMDLRVGGVVDQPMIRGVLEKWYRFSVLMPSVWPSVHCSVPVREKREYNLSRIIKSKPKAICENRLLRLLCASNPGGKEYLMRAHFGLPSVETEEMEGKPPIGVKFEIPYFTVSGIQVRYMKIIEKSGYQALPWVRYITQSGDYQLRTN</sequence>
<dbReference type="PRINTS" id="PR00314">
    <property type="entry name" value="CLATHRINADPT"/>
</dbReference>
<keyword evidence="4 8" id="KW-0653">Protein transport</keyword>
<dbReference type="GO" id="GO:0006886">
    <property type="term" value="P:intracellular protein transport"/>
    <property type="evidence" value="ECO:0007669"/>
    <property type="project" value="UniProtKB-UniRule"/>
</dbReference>
<dbReference type="FunFam" id="3.30.450.60:FF:000006">
    <property type="entry name" value="AP-1 complex subunit mu-1 isoform 1"/>
    <property type="match status" value="1"/>
</dbReference>
<dbReference type="InterPro" id="IPR001392">
    <property type="entry name" value="Clathrin_mu"/>
</dbReference>
<name>A0AAD1RM10_PELCU</name>
<dbReference type="GO" id="GO:0030131">
    <property type="term" value="C:clathrin adaptor complex"/>
    <property type="evidence" value="ECO:0007669"/>
    <property type="project" value="UniProtKB-UniRule"/>
</dbReference>
<dbReference type="Pfam" id="PF00928">
    <property type="entry name" value="Adap_comp_sub"/>
    <property type="match status" value="1"/>
</dbReference>